<accession>S4P5R6</accession>
<dbReference type="AlphaFoldDB" id="S4P5R6"/>
<feature type="non-terminal residue" evidence="1">
    <location>
        <position position="1"/>
    </location>
</feature>
<organism evidence="1">
    <name type="scientific">Pararge aegeria</name>
    <name type="common">speckled wood butterfly</name>
    <dbReference type="NCBI Taxonomy" id="116150"/>
    <lineage>
        <taxon>Eukaryota</taxon>
        <taxon>Metazoa</taxon>
        <taxon>Ecdysozoa</taxon>
        <taxon>Arthropoda</taxon>
        <taxon>Hexapoda</taxon>
        <taxon>Insecta</taxon>
        <taxon>Pterygota</taxon>
        <taxon>Neoptera</taxon>
        <taxon>Endopterygota</taxon>
        <taxon>Lepidoptera</taxon>
        <taxon>Glossata</taxon>
        <taxon>Ditrysia</taxon>
        <taxon>Papilionoidea</taxon>
        <taxon>Nymphalidae</taxon>
        <taxon>Satyrinae</taxon>
        <taxon>Satyrini</taxon>
        <taxon>Parargina</taxon>
        <taxon>Pararge</taxon>
    </lineage>
</organism>
<name>S4P5R6_9NEOP</name>
<proteinExistence type="predicted"/>
<reference evidence="1" key="2">
    <citation type="submission" date="2013-05" db="EMBL/GenBank/DDBJ databases">
        <authorList>
            <person name="Carter J.-M."/>
            <person name="Baker S.C."/>
            <person name="Pink R."/>
            <person name="Carter D.R.F."/>
            <person name="Collins A."/>
            <person name="Tomlin J."/>
            <person name="Gibbs M."/>
            <person name="Breuker C.J."/>
        </authorList>
    </citation>
    <scope>NUCLEOTIDE SEQUENCE</scope>
    <source>
        <tissue evidence="1">Ovary</tissue>
    </source>
</reference>
<sequence>RQCNLRIKIKPLTVTNVVLKLCSESRARCKFPCTQHFSVLLLRILCYTRSVVPGGNTRSVQYAVNTKSVKPSGKRDRWNPMVIQD</sequence>
<dbReference type="EMBL" id="GAIX01008417">
    <property type="protein sequence ID" value="JAA84143.1"/>
    <property type="molecule type" value="Transcribed_RNA"/>
</dbReference>
<reference evidence="1" key="1">
    <citation type="journal article" date="2013" name="BMC Genomics">
        <title>Unscrambling butterfly oogenesis.</title>
        <authorList>
            <person name="Carter J.M."/>
            <person name="Baker S.C."/>
            <person name="Pink R."/>
            <person name="Carter D.R."/>
            <person name="Collins A."/>
            <person name="Tomlin J."/>
            <person name="Gibbs M."/>
            <person name="Breuker C.J."/>
        </authorList>
    </citation>
    <scope>NUCLEOTIDE SEQUENCE</scope>
    <source>
        <tissue evidence="1">Ovary</tissue>
    </source>
</reference>
<protein>
    <submittedName>
        <fullName evidence="1">Uncharacterized protein</fullName>
    </submittedName>
</protein>
<evidence type="ECO:0000313" key="1">
    <source>
        <dbReference type="EMBL" id="JAA84143.1"/>
    </source>
</evidence>